<dbReference type="EMBL" id="KQ085889">
    <property type="protein sequence ID" value="KLO19040.1"/>
    <property type="molecule type" value="Genomic_DNA"/>
</dbReference>
<dbReference type="AlphaFoldDB" id="A0A0H2S463"/>
<feature type="compositionally biased region" description="Basic and acidic residues" evidence="1">
    <location>
        <begin position="36"/>
        <end position="48"/>
    </location>
</feature>
<dbReference type="InParanoid" id="A0A0H2S463"/>
<proteinExistence type="predicted"/>
<sequence>MYIVHGERLITLPLRPSVTKRKKYIENRKRFGRQYGNEKRVSVRRTDPRGQGPRQSISLAKTSNAVDRSDPDPLRVFLRWLGQQSISAARTDAPNATPAEDQGARAICLAWKEKEKKDDAMCHCQIAEVFARVAVHGGGSWSWIDDERREGRKRGLDSKRVSKSASSGSSRRHDNTDMQTAKPESGTKIPTLPPCAKLELTVCAWPWNAGMYGNASRQSRPTIHIRSATATEPPIHFIPLPRASRIFSAKPYGAGIAWPMQLQMLLPAARIRTA</sequence>
<organism evidence="2 3">
    <name type="scientific">Schizopora paradoxa</name>
    <dbReference type="NCBI Taxonomy" id="27342"/>
    <lineage>
        <taxon>Eukaryota</taxon>
        <taxon>Fungi</taxon>
        <taxon>Dikarya</taxon>
        <taxon>Basidiomycota</taxon>
        <taxon>Agaricomycotina</taxon>
        <taxon>Agaricomycetes</taxon>
        <taxon>Hymenochaetales</taxon>
        <taxon>Schizoporaceae</taxon>
        <taxon>Schizopora</taxon>
    </lineage>
</organism>
<feature type="compositionally biased region" description="Basic and acidic residues" evidence="1">
    <location>
        <begin position="149"/>
        <end position="160"/>
    </location>
</feature>
<name>A0A0H2S463_9AGAM</name>
<reference evidence="2 3" key="1">
    <citation type="submission" date="2015-04" db="EMBL/GenBank/DDBJ databases">
        <title>Complete genome sequence of Schizopora paradoxa KUC8140, a cosmopolitan wood degrader in East Asia.</title>
        <authorList>
            <consortium name="DOE Joint Genome Institute"/>
            <person name="Min B."/>
            <person name="Park H."/>
            <person name="Jang Y."/>
            <person name="Kim J.-J."/>
            <person name="Kim K.H."/>
            <person name="Pangilinan J."/>
            <person name="Lipzen A."/>
            <person name="Riley R."/>
            <person name="Grigoriev I.V."/>
            <person name="Spatafora J.W."/>
            <person name="Choi I.-G."/>
        </authorList>
    </citation>
    <scope>NUCLEOTIDE SEQUENCE [LARGE SCALE GENOMIC DNA]</scope>
    <source>
        <strain evidence="2 3">KUC8140</strain>
    </source>
</reference>
<evidence type="ECO:0000313" key="2">
    <source>
        <dbReference type="EMBL" id="KLO19040.1"/>
    </source>
</evidence>
<evidence type="ECO:0000256" key="1">
    <source>
        <dbReference type="SAM" id="MobiDB-lite"/>
    </source>
</evidence>
<feature type="region of interest" description="Disordered" evidence="1">
    <location>
        <begin position="35"/>
        <end position="70"/>
    </location>
</feature>
<feature type="region of interest" description="Disordered" evidence="1">
    <location>
        <begin position="149"/>
        <end position="190"/>
    </location>
</feature>
<keyword evidence="3" id="KW-1185">Reference proteome</keyword>
<feature type="compositionally biased region" description="Polar residues" evidence="1">
    <location>
        <begin position="53"/>
        <end position="66"/>
    </location>
</feature>
<protein>
    <submittedName>
        <fullName evidence="2">Uncharacterized protein</fullName>
    </submittedName>
</protein>
<accession>A0A0H2S463</accession>
<dbReference type="Proteomes" id="UP000053477">
    <property type="component" value="Unassembled WGS sequence"/>
</dbReference>
<evidence type="ECO:0000313" key="3">
    <source>
        <dbReference type="Proteomes" id="UP000053477"/>
    </source>
</evidence>
<gene>
    <name evidence="2" type="ORF">SCHPADRAFT_885697</name>
</gene>